<sequence length="160" mass="18013">MIDAKAIRRVFFDLDRHATIFSETRCALRRGPFAKNVEPQDLLEIVNLDIHGCATPYGANRLIQLGLVVPRVFEVDDKKSQKLRFEAVEIDVGGHITIGQVKNCLASQHPFIAEARDKIHKDQFLDCQSVVFETGYLEGLQTADLAQLHSRSAEDWQGLP</sequence>
<dbReference type="Proteomes" id="UP000183400">
    <property type="component" value="Unassembled WGS sequence"/>
</dbReference>
<name>A0A1H2WIQ1_9RHOB</name>
<proteinExistence type="predicted"/>
<dbReference type="OrthoDB" id="9896602at2"/>
<evidence type="ECO:0000313" key="2">
    <source>
        <dbReference type="Proteomes" id="UP000183400"/>
    </source>
</evidence>
<evidence type="ECO:0000313" key="1">
    <source>
        <dbReference type="EMBL" id="SDW79899.1"/>
    </source>
</evidence>
<protein>
    <submittedName>
        <fullName evidence="1">Uncharacterized protein</fullName>
    </submittedName>
</protein>
<dbReference type="AlphaFoldDB" id="A0A1H2WIQ1"/>
<gene>
    <name evidence="1" type="ORF">SAMN05444358_1011790</name>
</gene>
<dbReference type="RefSeq" id="WP_074736137.1">
    <property type="nucleotide sequence ID" value="NZ_FNNP01000001.1"/>
</dbReference>
<reference evidence="2" key="1">
    <citation type="submission" date="2016-10" db="EMBL/GenBank/DDBJ databases">
        <authorList>
            <person name="Varghese N."/>
            <person name="Submissions S."/>
        </authorList>
    </citation>
    <scope>NUCLEOTIDE SEQUENCE [LARGE SCALE GENOMIC DNA]</scope>
    <source>
        <strain evidence="2">DSM 27839</strain>
    </source>
</reference>
<organism evidence="1 2">
    <name type="scientific">Ruegeria halocynthiae</name>
    <dbReference type="NCBI Taxonomy" id="985054"/>
    <lineage>
        <taxon>Bacteria</taxon>
        <taxon>Pseudomonadati</taxon>
        <taxon>Pseudomonadota</taxon>
        <taxon>Alphaproteobacteria</taxon>
        <taxon>Rhodobacterales</taxon>
        <taxon>Roseobacteraceae</taxon>
        <taxon>Ruegeria</taxon>
    </lineage>
</organism>
<keyword evidence="2" id="KW-1185">Reference proteome</keyword>
<accession>A0A1H2WIQ1</accession>
<dbReference type="EMBL" id="FNNP01000001">
    <property type="protein sequence ID" value="SDW79899.1"/>
    <property type="molecule type" value="Genomic_DNA"/>
</dbReference>